<dbReference type="NCBIfam" id="TIGR01511">
    <property type="entry name" value="ATPase-IB1_Cu"/>
    <property type="match status" value="1"/>
</dbReference>
<protein>
    <submittedName>
        <fullName evidence="15">Cu+-exporting ATPase</fullName>
    </submittedName>
</protein>
<dbReference type="SUPFAM" id="SSF81653">
    <property type="entry name" value="Calcium ATPase, transduction domain A"/>
    <property type="match status" value="1"/>
</dbReference>
<dbReference type="Pfam" id="PF00122">
    <property type="entry name" value="E1-E2_ATPase"/>
    <property type="match status" value="1"/>
</dbReference>
<dbReference type="InterPro" id="IPR023214">
    <property type="entry name" value="HAD_sf"/>
</dbReference>
<dbReference type="NCBIfam" id="TIGR01494">
    <property type="entry name" value="ATPase_P-type"/>
    <property type="match status" value="1"/>
</dbReference>
<sequence>MKHVAKQAHIKSGKYDKVPEGYSGTVYTCPMHPEVKDVTDSGCPICKMSLKPEDTVVEMVAMKDDHTSCHSPSNTEAHPTKESKYDKVPENYSGTVYTCPMHPEVRDVEKSDCPICGMFLKPEGEVTDSNDNEDSHAHRHGKDTDRTKVNSIKGGKYDKVPAGYSGTVYTCPMHPEVRDIENSGCPICGMALESETVAIGEEDTSELDDMTRRFWICTVLTVPLFLYAMSDMVGINLDSFIQGGQGDIAGQIAQWIQLALAVPVVLWGAAPFFVRGWQSIKSRNLNMFTLIAIGVGTAFGFSLIATFIPGIFPDSFRDASGRVGVYYEAAAVVTTLVLLGQVLELKARSQTSGAIRALLELAPPNARRVDEQGVETEVSLDEVISGDKLRVKPGEKLPVDGIVLEGSSSIDESMVTGEPIPVSKAKGDTVTGGTVNGTGTLLIEAVDVGDDTVLSKIVKMVAEAQRSRAPIQKLVDKVAGWFVPTVLICSIITFIVWAIFGPAPAMAFALVNAIAVLIIACPCALGLATPMSIMVGTGKGAQNGVLIKNAEALESMEKVDTIVVDKTGTLTAGKPELTAIEALGGLDENELLILVAAVETASEHPLAEAIVKAAQEKSLDIAKASDFSSTTGEGAQALVNGKQVAVGNSKFMQRLDSFDSTLSERADKRRKDGETVMFVAVNGQAAGLISVADPIKPSTSEAISLLHQAGLKVVMLTGDNEITARAVASKLNIDEVHADVSPEDKNRIIKDLQNSGKVVAMAGDGINDAPALAQANVGIAMGTGTDVAMESAGITLVKGDLMGIVRAHKLSHSTMQNIRQNLFFAFIYNALGIPLAAGVLYPFFGLLLSPMIAAAAMSLSSVSVIGNALRLRRLKL</sequence>
<evidence type="ECO:0000256" key="1">
    <source>
        <dbReference type="ARBA" id="ARBA00004651"/>
    </source>
</evidence>
<keyword evidence="16" id="KW-1185">Reference proteome</keyword>
<name>A0A2V4UH79_9GAMM</name>
<dbReference type="RefSeq" id="WP_110922568.1">
    <property type="nucleotide sequence ID" value="NZ_QJSU01000003.1"/>
</dbReference>
<feature type="transmembrane region" description="Helical" evidence="11">
    <location>
        <begin position="214"/>
        <end position="235"/>
    </location>
</feature>
<dbReference type="InterPro" id="IPR044492">
    <property type="entry name" value="P_typ_ATPase_HD_dom"/>
</dbReference>
<feature type="domain" description="Heavy metal binding" evidence="14">
    <location>
        <begin position="168"/>
        <end position="193"/>
    </location>
</feature>
<dbReference type="InterPro" id="IPR045800">
    <property type="entry name" value="HMBD"/>
</dbReference>
<dbReference type="GO" id="GO:0005886">
    <property type="term" value="C:plasma membrane"/>
    <property type="evidence" value="ECO:0007669"/>
    <property type="project" value="UniProtKB-SubCell"/>
</dbReference>
<dbReference type="InterPro" id="IPR023298">
    <property type="entry name" value="ATPase_P-typ_TM_dom_sf"/>
</dbReference>
<evidence type="ECO:0000256" key="11">
    <source>
        <dbReference type="RuleBase" id="RU362081"/>
    </source>
</evidence>
<feature type="transmembrane region" description="Helical" evidence="11">
    <location>
        <begin position="286"/>
        <end position="312"/>
    </location>
</feature>
<accession>A0A2V4UH79</accession>
<dbReference type="CDD" id="cd02094">
    <property type="entry name" value="P-type_ATPase_Cu-like"/>
    <property type="match status" value="1"/>
</dbReference>
<feature type="domain" description="P-type ATPase A" evidence="13">
    <location>
        <begin position="360"/>
        <end position="461"/>
    </location>
</feature>
<dbReference type="InterPro" id="IPR018303">
    <property type="entry name" value="ATPase_P-typ_P_site"/>
</dbReference>
<dbReference type="GO" id="GO:0060003">
    <property type="term" value="P:copper ion export"/>
    <property type="evidence" value="ECO:0007669"/>
    <property type="project" value="UniProtKB-ARBA"/>
</dbReference>
<keyword evidence="8" id="KW-1278">Translocase</keyword>
<dbReference type="EMBL" id="QJSU01000003">
    <property type="protein sequence ID" value="PYE39563.1"/>
    <property type="molecule type" value="Genomic_DNA"/>
</dbReference>
<dbReference type="GO" id="GO:0005524">
    <property type="term" value="F:ATP binding"/>
    <property type="evidence" value="ECO:0007669"/>
    <property type="project" value="UniProtKB-UniRule"/>
</dbReference>
<feature type="transmembrane region" description="Helical" evidence="11">
    <location>
        <begin position="850"/>
        <end position="869"/>
    </location>
</feature>
<dbReference type="SFLD" id="SFLDS00003">
    <property type="entry name" value="Haloacid_Dehalogenase"/>
    <property type="match status" value="1"/>
</dbReference>
<evidence type="ECO:0000256" key="8">
    <source>
        <dbReference type="ARBA" id="ARBA00022967"/>
    </source>
</evidence>
<evidence type="ECO:0000256" key="5">
    <source>
        <dbReference type="ARBA" id="ARBA00022723"/>
    </source>
</evidence>
<dbReference type="PANTHER" id="PTHR43520">
    <property type="entry name" value="ATP7, ISOFORM B"/>
    <property type="match status" value="1"/>
</dbReference>
<dbReference type="GO" id="GO:0005507">
    <property type="term" value="F:copper ion binding"/>
    <property type="evidence" value="ECO:0007669"/>
    <property type="project" value="TreeGrafter"/>
</dbReference>
<dbReference type="AlphaFoldDB" id="A0A2V4UH79"/>
<feature type="region of interest" description="Disordered" evidence="12">
    <location>
        <begin position="124"/>
        <end position="152"/>
    </location>
</feature>
<evidence type="ECO:0000256" key="2">
    <source>
        <dbReference type="ARBA" id="ARBA00006024"/>
    </source>
</evidence>
<dbReference type="InterPro" id="IPR059000">
    <property type="entry name" value="ATPase_P-type_domA"/>
</dbReference>
<feature type="transmembrane region" description="Helical" evidence="11">
    <location>
        <begin position="478"/>
        <end position="500"/>
    </location>
</feature>
<dbReference type="PANTHER" id="PTHR43520:SF8">
    <property type="entry name" value="P-TYPE CU(+) TRANSPORTER"/>
    <property type="match status" value="1"/>
</dbReference>
<dbReference type="InterPro" id="IPR036412">
    <property type="entry name" value="HAD-like_sf"/>
</dbReference>
<keyword evidence="6 11" id="KW-0547">Nucleotide-binding</keyword>
<keyword evidence="4 11" id="KW-0812">Transmembrane</keyword>
<keyword evidence="9 11" id="KW-1133">Transmembrane helix</keyword>
<dbReference type="Gene3D" id="3.40.1110.10">
    <property type="entry name" value="Calcium-transporting ATPase, cytoplasmic domain N"/>
    <property type="match status" value="1"/>
</dbReference>
<keyword evidence="3 11" id="KW-1003">Cell membrane</keyword>
<feature type="domain" description="Heavy metal binding" evidence="14">
    <location>
        <begin position="96"/>
        <end position="122"/>
    </location>
</feature>
<dbReference type="InterPro" id="IPR027256">
    <property type="entry name" value="P-typ_ATPase_IB"/>
</dbReference>
<dbReference type="InterPro" id="IPR023299">
    <property type="entry name" value="ATPase_P-typ_cyto_dom_N"/>
</dbReference>
<dbReference type="InterPro" id="IPR008250">
    <property type="entry name" value="ATPase_P-typ_transduc_dom_A_sf"/>
</dbReference>
<dbReference type="SUPFAM" id="SSF56784">
    <property type="entry name" value="HAD-like"/>
    <property type="match status" value="1"/>
</dbReference>
<dbReference type="SFLD" id="SFLDG00002">
    <property type="entry name" value="C1.7:_P-type_atpase_like"/>
    <property type="match status" value="1"/>
</dbReference>
<evidence type="ECO:0000256" key="4">
    <source>
        <dbReference type="ARBA" id="ARBA00022692"/>
    </source>
</evidence>
<comment type="subcellular location">
    <subcellularLocation>
        <location evidence="1">Cell membrane</location>
        <topology evidence="1">Multi-pass membrane protein</topology>
    </subcellularLocation>
</comment>
<comment type="caution">
    <text evidence="15">The sequence shown here is derived from an EMBL/GenBank/DDBJ whole genome shotgun (WGS) entry which is preliminary data.</text>
</comment>
<dbReference type="Pfam" id="PF19335">
    <property type="entry name" value="HMBD"/>
    <property type="match status" value="3"/>
</dbReference>
<evidence type="ECO:0000313" key="15">
    <source>
        <dbReference type="EMBL" id="PYE39563.1"/>
    </source>
</evidence>
<evidence type="ECO:0000256" key="10">
    <source>
        <dbReference type="ARBA" id="ARBA00023136"/>
    </source>
</evidence>
<evidence type="ECO:0000313" key="16">
    <source>
        <dbReference type="Proteomes" id="UP000247746"/>
    </source>
</evidence>
<evidence type="ECO:0000256" key="9">
    <source>
        <dbReference type="ARBA" id="ARBA00022989"/>
    </source>
</evidence>
<evidence type="ECO:0000256" key="3">
    <source>
        <dbReference type="ARBA" id="ARBA00022475"/>
    </source>
</evidence>
<proteinExistence type="inferred from homology"/>
<dbReference type="OrthoDB" id="9814270at2"/>
<evidence type="ECO:0000259" key="13">
    <source>
        <dbReference type="Pfam" id="PF00122"/>
    </source>
</evidence>
<dbReference type="PROSITE" id="PS00154">
    <property type="entry name" value="ATPASE_E1_E2"/>
    <property type="match status" value="1"/>
</dbReference>
<keyword evidence="7 11" id="KW-0067">ATP-binding</keyword>
<dbReference type="Gene3D" id="3.40.50.1000">
    <property type="entry name" value="HAD superfamily/HAD-like"/>
    <property type="match status" value="1"/>
</dbReference>
<dbReference type="GO" id="GO:0055070">
    <property type="term" value="P:copper ion homeostasis"/>
    <property type="evidence" value="ECO:0007669"/>
    <property type="project" value="TreeGrafter"/>
</dbReference>
<evidence type="ECO:0000256" key="6">
    <source>
        <dbReference type="ARBA" id="ARBA00022741"/>
    </source>
</evidence>
<evidence type="ECO:0000259" key="14">
    <source>
        <dbReference type="Pfam" id="PF19335"/>
    </source>
</evidence>
<keyword evidence="5 11" id="KW-0479">Metal-binding</keyword>
<feature type="domain" description="Heavy metal binding" evidence="14">
    <location>
        <begin position="26"/>
        <end position="52"/>
    </location>
</feature>
<dbReference type="GO" id="GO:0016887">
    <property type="term" value="F:ATP hydrolysis activity"/>
    <property type="evidence" value="ECO:0007669"/>
    <property type="project" value="InterPro"/>
</dbReference>
<feature type="transmembrane region" description="Helical" evidence="11">
    <location>
        <begin position="255"/>
        <end position="274"/>
    </location>
</feature>
<dbReference type="Proteomes" id="UP000247746">
    <property type="component" value="Unassembled WGS sequence"/>
</dbReference>
<feature type="transmembrane region" description="Helical" evidence="11">
    <location>
        <begin position="822"/>
        <end position="844"/>
    </location>
</feature>
<dbReference type="FunFam" id="2.70.150.10:FF:000020">
    <property type="entry name" value="Copper-exporting P-type ATPase A"/>
    <property type="match status" value="1"/>
</dbReference>
<dbReference type="SUPFAM" id="SSF81665">
    <property type="entry name" value="Calcium ATPase, transmembrane domain M"/>
    <property type="match status" value="1"/>
</dbReference>
<dbReference type="GO" id="GO:0043682">
    <property type="term" value="F:P-type divalent copper transporter activity"/>
    <property type="evidence" value="ECO:0007669"/>
    <property type="project" value="TreeGrafter"/>
</dbReference>
<dbReference type="PRINTS" id="PR00943">
    <property type="entry name" value="CUATPASE"/>
</dbReference>
<feature type="transmembrane region" description="Helical" evidence="11">
    <location>
        <begin position="506"/>
        <end position="529"/>
    </location>
</feature>
<reference evidence="15 16" key="1">
    <citation type="submission" date="2018-06" db="EMBL/GenBank/DDBJ databases">
        <title>Genomic Encyclopedia of Type Strains, Phase III (KMG-III): the genomes of soil and plant-associated and newly described type strains.</title>
        <authorList>
            <person name="Whitman W."/>
        </authorList>
    </citation>
    <scope>NUCLEOTIDE SEQUENCE [LARGE SCALE GENOMIC DNA]</scope>
    <source>
        <strain evidence="15 16">CECT 5889</strain>
    </source>
</reference>
<dbReference type="SFLD" id="SFLDF00027">
    <property type="entry name" value="p-type_atpase"/>
    <property type="match status" value="1"/>
</dbReference>
<evidence type="ECO:0000256" key="7">
    <source>
        <dbReference type="ARBA" id="ARBA00022840"/>
    </source>
</evidence>
<dbReference type="NCBIfam" id="TIGR01525">
    <property type="entry name" value="ATPase-IB_hvy"/>
    <property type="match status" value="1"/>
</dbReference>
<dbReference type="Gene3D" id="2.70.150.10">
    <property type="entry name" value="Calcium-transporting ATPase, cytoplasmic transduction domain A"/>
    <property type="match status" value="1"/>
</dbReference>
<feature type="transmembrane region" description="Helical" evidence="11">
    <location>
        <begin position="324"/>
        <end position="343"/>
    </location>
</feature>
<dbReference type="InterPro" id="IPR001757">
    <property type="entry name" value="P_typ_ATPase"/>
</dbReference>
<comment type="similarity">
    <text evidence="2 11">Belongs to the cation transport ATPase (P-type) (TC 3.A.3) family. Type IB subfamily.</text>
</comment>
<organism evidence="15 16">
    <name type="scientific">Psychrobacter fozii</name>
    <dbReference type="NCBI Taxonomy" id="198480"/>
    <lineage>
        <taxon>Bacteria</taxon>
        <taxon>Pseudomonadati</taxon>
        <taxon>Pseudomonadota</taxon>
        <taxon>Gammaproteobacteria</taxon>
        <taxon>Moraxellales</taxon>
        <taxon>Moraxellaceae</taxon>
        <taxon>Psychrobacter</taxon>
    </lineage>
</organism>
<dbReference type="Pfam" id="PF00702">
    <property type="entry name" value="Hydrolase"/>
    <property type="match status" value="1"/>
</dbReference>
<dbReference type="PRINTS" id="PR00119">
    <property type="entry name" value="CATATPASE"/>
</dbReference>
<keyword evidence="10 11" id="KW-0472">Membrane</keyword>
<evidence type="ECO:0000256" key="12">
    <source>
        <dbReference type="SAM" id="MobiDB-lite"/>
    </source>
</evidence>
<gene>
    <name evidence="15" type="ORF">DFP82_1034</name>
</gene>